<evidence type="ECO:0000259" key="7">
    <source>
        <dbReference type="Pfam" id="PF02826"/>
    </source>
</evidence>
<feature type="domain" description="D-isomer specific 2-hydroxyacid dehydrogenase NAD-binding" evidence="7">
    <location>
        <begin position="107"/>
        <end position="280"/>
    </location>
</feature>
<gene>
    <name evidence="8" type="ORF">FL583_26900</name>
</gene>
<evidence type="ECO:0000256" key="1">
    <source>
        <dbReference type="ARBA" id="ARBA00005854"/>
    </source>
</evidence>
<comment type="caution">
    <text evidence="8">The sequence shown here is derived from an EMBL/GenBank/DDBJ whole genome shotgun (WGS) entry which is preliminary data.</text>
</comment>
<evidence type="ECO:0000259" key="6">
    <source>
        <dbReference type="Pfam" id="PF00389"/>
    </source>
</evidence>
<keyword evidence="4" id="KW-0520">NAD</keyword>
<evidence type="ECO:0000313" key="8">
    <source>
        <dbReference type="EMBL" id="TQS41914.1"/>
    </source>
</evidence>
<dbReference type="GO" id="GO:0016618">
    <property type="term" value="F:hydroxypyruvate reductase [NAD(P)H] activity"/>
    <property type="evidence" value="ECO:0007669"/>
    <property type="project" value="TreeGrafter"/>
</dbReference>
<dbReference type="GO" id="GO:0005829">
    <property type="term" value="C:cytosol"/>
    <property type="evidence" value="ECO:0007669"/>
    <property type="project" value="TreeGrafter"/>
</dbReference>
<dbReference type="EMBL" id="VIRS01000021">
    <property type="protein sequence ID" value="TQS41914.1"/>
    <property type="molecule type" value="Genomic_DNA"/>
</dbReference>
<sequence>MDVRSEEAGAGAVKVVQVGPLGAGLSAKLAAEYGAVRYSDGPDAVLAVTSGKGGMTAALIDAMPSLRAIVTFGVGVDGTDLDAVRRRGLLLSNTPGVLTDDTADTAVALLLNVLRGFSANDRWVRAGNWAAGGSYPLTRRVSGSKVGILGLGRIGLAVARRLETFGVSLAYHNRRPRPDVPYPHVGSVPELAAWADVLVVTAAGGPGTRGLVTAEVIDALGPGGYLVNVSRGTVVDEDALVSALVEGRLAGAGLGVVRDEPHVPTALLALDNVVVLPHVGSATVETRQAMADLVLANVAQFFRDGTLVTPYDVSG</sequence>
<dbReference type="InterPro" id="IPR050223">
    <property type="entry name" value="D-isomer_2-hydroxyacid_DH"/>
</dbReference>
<reference evidence="8 9" key="1">
    <citation type="submission" date="2019-07" db="EMBL/GenBank/DDBJ databases">
        <title>Cryptosporangium phraense sp. nov., isolated from plant litter.</title>
        <authorList>
            <person name="Suriyachadkun C."/>
        </authorList>
    </citation>
    <scope>NUCLEOTIDE SEQUENCE [LARGE SCALE GENOMIC DNA]</scope>
    <source>
        <strain evidence="8 9">A-T 5661</strain>
    </source>
</reference>
<dbReference type="InterPro" id="IPR006139">
    <property type="entry name" value="D-isomer_2_OHA_DH_cat_dom"/>
</dbReference>
<dbReference type="SUPFAM" id="SSF52283">
    <property type="entry name" value="Formate/glycerate dehydrogenase catalytic domain-like"/>
    <property type="match status" value="1"/>
</dbReference>
<keyword evidence="3 5" id="KW-0560">Oxidoreductase</keyword>
<dbReference type="GO" id="GO:0051287">
    <property type="term" value="F:NAD binding"/>
    <property type="evidence" value="ECO:0007669"/>
    <property type="project" value="InterPro"/>
</dbReference>
<keyword evidence="2" id="KW-0521">NADP</keyword>
<dbReference type="Pfam" id="PF02826">
    <property type="entry name" value="2-Hacid_dh_C"/>
    <property type="match status" value="1"/>
</dbReference>
<dbReference type="OrthoDB" id="117809at2"/>
<dbReference type="Proteomes" id="UP000317982">
    <property type="component" value="Unassembled WGS sequence"/>
</dbReference>
<evidence type="ECO:0000256" key="3">
    <source>
        <dbReference type="ARBA" id="ARBA00023002"/>
    </source>
</evidence>
<organism evidence="8 9">
    <name type="scientific">Cryptosporangium phraense</name>
    <dbReference type="NCBI Taxonomy" id="2593070"/>
    <lineage>
        <taxon>Bacteria</taxon>
        <taxon>Bacillati</taxon>
        <taxon>Actinomycetota</taxon>
        <taxon>Actinomycetes</taxon>
        <taxon>Cryptosporangiales</taxon>
        <taxon>Cryptosporangiaceae</taxon>
        <taxon>Cryptosporangium</taxon>
    </lineage>
</organism>
<evidence type="ECO:0000256" key="2">
    <source>
        <dbReference type="ARBA" id="ARBA00022857"/>
    </source>
</evidence>
<evidence type="ECO:0000256" key="5">
    <source>
        <dbReference type="RuleBase" id="RU003719"/>
    </source>
</evidence>
<dbReference type="InParanoid" id="A0A545AKS3"/>
<dbReference type="Pfam" id="PF00389">
    <property type="entry name" value="2-Hacid_dh"/>
    <property type="match status" value="1"/>
</dbReference>
<evidence type="ECO:0000313" key="9">
    <source>
        <dbReference type="Proteomes" id="UP000317982"/>
    </source>
</evidence>
<dbReference type="SUPFAM" id="SSF51735">
    <property type="entry name" value="NAD(P)-binding Rossmann-fold domains"/>
    <property type="match status" value="1"/>
</dbReference>
<dbReference type="PANTHER" id="PTHR10996">
    <property type="entry name" value="2-HYDROXYACID DEHYDROGENASE-RELATED"/>
    <property type="match status" value="1"/>
</dbReference>
<comment type="similarity">
    <text evidence="1 5">Belongs to the D-isomer specific 2-hydroxyacid dehydrogenase family.</text>
</comment>
<protein>
    <submittedName>
        <fullName evidence="8">2-hydroxyacid dehydrogenase</fullName>
    </submittedName>
</protein>
<dbReference type="AlphaFoldDB" id="A0A545AKS3"/>
<dbReference type="InterPro" id="IPR036291">
    <property type="entry name" value="NAD(P)-bd_dom_sf"/>
</dbReference>
<accession>A0A545AKS3</accession>
<keyword evidence="9" id="KW-1185">Reference proteome</keyword>
<dbReference type="GO" id="GO:0030267">
    <property type="term" value="F:glyoxylate reductase (NADPH) activity"/>
    <property type="evidence" value="ECO:0007669"/>
    <property type="project" value="TreeGrafter"/>
</dbReference>
<dbReference type="InterPro" id="IPR006140">
    <property type="entry name" value="D-isomer_DH_NAD-bd"/>
</dbReference>
<evidence type="ECO:0000256" key="4">
    <source>
        <dbReference type="ARBA" id="ARBA00023027"/>
    </source>
</evidence>
<name>A0A545AKS3_9ACTN</name>
<dbReference type="Gene3D" id="3.40.50.720">
    <property type="entry name" value="NAD(P)-binding Rossmann-like Domain"/>
    <property type="match status" value="2"/>
</dbReference>
<proteinExistence type="inferred from homology"/>
<feature type="domain" description="D-isomer specific 2-hydroxyacid dehydrogenase catalytic" evidence="6">
    <location>
        <begin position="47"/>
        <end position="307"/>
    </location>
</feature>
<dbReference type="RefSeq" id="WP_142707626.1">
    <property type="nucleotide sequence ID" value="NZ_VIRS01000021.1"/>
</dbReference>
<dbReference type="FunFam" id="3.40.50.720:FF:000213">
    <property type="entry name" value="Putative 2-hydroxyacid dehydrogenase"/>
    <property type="match status" value="1"/>
</dbReference>
<dbReference type="CDD" id="cd12156">
    <property type="entry name" value="HPPR"/>
    <property type="match status" value="1"/>
</dbReference>
<dbReference type="PANTHER" id="PTHR10996:SF178">
    <property type="entry name" value="2-HYDROXYACID DEHYDROGENASE YGL185C-RELATED"/>
    <property type="match status" value="1"/>
</dbReference>